<dbReference type="PROSITE" id="PS50234">
    <property type="entry name" value="VWFA"/>
    <property type="match status" value="1"/>
</dbReference>
<dbReference type="EMBL" id="BSNM01000003">
    <property type="protein sequence ID" value="GLQ30037.1"/>
    <property type="molecule type" value="Genomic_DNA"/>
</dbReference>
<gene>
    <name evidence="5" type="ORF">GCM10007876_05150</name>
</gene>
<comment type="caution">
    <text evidence="5">The sequence shown here is derived from an EMBL/GenBank/DDBJ whole genome shotgun (WGS) entry which is preliminary data.</text>
</comment>
<evidence type="ECO:0000256" key="2">
    <source>
        <dbReference type="SAM" id="Phobius"/>
    </source>
</evidence>
<evidence type="ECO:0000259" key="4">
    <source>
        <dbReference type="PROSITE" id="PS50234"/>
    </source>
</evidence>
<evidence type="ECO:0000313" key="6">
    <source>
        <dbReference type="Proteomes" id="UP001161389"/>
    </source>
</evidence>
<feature type="compositionally biased region" description="Acidic residues" evidence="1">
    <location>
        <begin position="943"/>
        <end position="952"/>
    </location>
</feature>
<feature type="compositionally biased region" description="Acidic residues" evidence="1">
    <location>
        <begin position="713"/>
        <end position="752"/>
    </location>
</feature>
<name>A0AA37S6Q7_9GAMM</name>
<proteinExistence type="predicted"/>
<dbReference type="Proteomes" id="UP001161389">
    <property type="component" value="Unassembled WGS sequence"/>
</dbReference>
<dbReference type="PANTHER" id="PTHR10579:SF43">
    <property type="entry name" value="ZINC FINGER (C3HC4-TYPE RING FINGER) FAMILY PROTEIN"/>
    <property type="match status" value="1"/>
</dbReference>
<keyword evidence="2" id="KW-0472">Membrane</keyword>
<feature type="signal peptide" evidence="3">
    <location>
        <begin position="1"/>
        <end position="22"/>
    </location>
</feature>
<feature type="region of interest" description="Disordered" evidence="1">
    <location>
        <begin position="654"/>
        <end position="752"/>
    </location>
</feature>
<dbReference type="RefSeq" id="WP_284378424.1">
    <property type="nucleotide sequence ID" value="NZ_BSNM01000003.1"/>
</dbReference>
<sequence>MRSILHYLVFSLSVLISGLTAADNHTDGEQGTPPSAQVEATVEKASNQKLPPDIRTIIDISGSMKKTDPNNLRAPAMRLLVDLLPKDSKSGVWTFGQYVNMLVKHRVIDDAWKDEAKQKSNDISSVGLFTNMGDAINTAGYDLDRLNSEYEPFFILLTDGMVDINKDPEVNKQEQERILKELVPKFAEAGVKLHTIALSDKADQDFLKQLSLSTGGMSTVAENSDELLKAFVRLFDQSVPSEEVPLEDNKFLIDSSIEEFTALIFRKEGSEATQLVAPDESIINAKTDDPDVTWHTDAKYDLITVKRPYEGEWILQAEADPDNRVTVVSDLTLQSDEIPPTIFSGEEISVHAWFDSADGQVKDAEFLSLLDGSLQLTNEAGKSIKKEMAVQTEGEYQYAFFEKIRNLRRPGQFEISILVDGKTFKRQRTHRVEVLEPFAYDVSYDGVGEESEGIVSAIPLLEGLDLEKTQVIAKIKAPDDSSLIASAELQLSQDGQRWVVQVIPTKGEGLYRVALDLKLVLDTGKEFRIKPKPFDLTLPHYPEGYIAPEPDPMETIKPVIEEPKMSMPEETTSVADVMPETEPKPEEPEGDNLFIIIMLAVLGLVSAILGFLFYKLRSHKKIQEEIDGESTEQDEALDSEMGALSELDSGELQGEFEETPELSEQVDSVREELERMGGVSEDSENAGISNDDVPDLEQDELISALDELSGNETELDADDMVEDLEEDVSSDSDEMPDDAFDPVPDEDASMENTIDQELDALLEETESELEAMVEESVEQSEIPTLDEALEEESEPELEIGFDSDDEIDDFDLEQAAEESTEESSVDDLLDEMSSDEDLLEDMEDILDETDLDSSDEMLDEGELIESDADIETEVDDFGDSIDQALDELLADAEQPETTEEFDIDDLDDLDSELDALTKDLEEEAFGTAAQAEQAPDDSASVMDVDDAPDASDIDASDIDALVEDMAAMDESIDEPTEESTDEVTEDLTDSSVDDALESALDQLDDEDDIMPLDEALTALEDISADELNAPDDGEIDIDRIMAEIDAEAIRQNQENKDSDD</sequence>
<dbReference type="AlphaFoldDB" id="A0AA37S6Q7"/>
<feature type="chain" id="PRO_5041284143" description="VWFA domain-containing protein" evidence="3">
    <location>
        <begin position="23"/>
        <end position="1060"/>
    </location>
</feature>
<protein>
    <recommendedName>
        <fullName evidence="4">VWFA domain-containing protein</fullName>
    </recommendedName>
</protein>
<dbReference type="CDD" id="cd00198">
    <property type="entry name" value="vWFA"/>
    <property type="match status" value="1"/>
</dbReference>
<dbReference type="PANTHER" id="PTHR10579">
    <property type="entry name" value="CALCIUM-ACTIVATED CHLORIDE CHANNEL REGULATOR"/>
    <property type="match status" value="1"/>
</dbReference>
<dbReference type="SUPFAM" id="SSF53300">
    <property type="entry name" value="vWA-like"/>
    <property type="match status" value="1"/>
</dbReference>
<feature type="compositionally biased region" description="Acidic residues" evidence="1">
    <location>
        <begin position="787"/>
        <end position="869"/>
    </location>
</feature>
<feature type="region of interest" description="Disordered" evidence="1">
    <location>
        <begin position="925"/>
        <end position="952"/>
    </location>
</feature>
<dbReference type="SMART" id="SM00327">
    <property type="entry name" value="VWA"/>
    <property type="match status" value="1"/>
</dbReference>
<keyword evidence="2" id="KW-1133">Transmembrane helix</keyword>
<dbReference type="Pfam" id="PF00092">
    <property type="entry name" value="VWA"/>
    <property type="match status" value="1"/>
</dbReference>
<feature type="compositionally biased region" description="Acidic residues" evidence="1">
    <location>
        <begin position="764"/>
        <end position="778"/>
    </location>
</feature>
<evidence type="ECO:0000313" key="5">
    <source>
        <dbReference type="EMBL" id="GLQ30037.1"/>
    </source>
</evidence>
<organism evidence="5 6">
    <name type="scientific">Litoribrevibacter albus</name>
    <dbReference type="NCBI Taxonomy" id="1473156"/>
    <lineage>
        <taxon>Bacteria</taxon>
        <taxon>Pseudomonadati</taxon>
        <taxon>Pseudomonadota</taxon>
        <taxon>Gammaproteobacteria</taxon>
        <taxon>Oceanospirillales</taxon>
        <taxon>Oceanospirillaceae</taxon>
        <taxon>Litoribrevibacter</taxon>
    </lineage>
</organism>
<evidence type="ECO:0000256" key="3">
    <source>
        <dbReference type="SAM" id="SignalP"/>
    </source>
</evidence>
<dbReference type="InterPro" id="IPR051266">
    <property type="entry name" value="CLCR"/>
</dbReference>
<keyword evidence="6" id="KW-1185">Reference proteome</keyword>
<dbReference type="InterPro" id="IPR036465">
    <property type="entry name" value="vWFA_dom_sf"/>
</dbReference>
<keyword evidence="2" id="KW-0812">Transmembrane</keyword>
<evidence type="ECO:0000256" key="1">
    <source>
        <dbReference type="SAM" id="MobiDB-lite"/>
    </source>
</evidence>
<dbReference type="InterPro" id="IPR002035">
    <property type="entry name" value="VWF_A"/>
</dbReference>
<accession>A0AA37S6Q7</accession>
<reference evidence="5" key="1">
    <citation type="journal article" date="2014" name="Int. J. Syst. Evol. Microbiol.">
        <title>Complete genome sequence of Corynebacterium casei LMG S-19264T (=DSM 44701T), isolated from a smear-ripened cheese.</title>
        <authorList>
            <consortium name="US DOE Joint Genome Institute (JGI-PGF)"/>
            <person name="Walter F."/>
            <person name="Albersmeier A."/>
            <person name="Kalinowski J."/>
            <person name="Ruckert C."/>
        </authorList>
    </citation>
    <scope>NUCLEOTIDE SEQUENCE</scope>
    <source>
        <strain evidence="5">NBRC 110071</strain>
    </source>
</reference>
<feature type="domain" description="VWFA" evidence="4">
    <location>
        <begin position="53"/>
        <end position="238"/>
    </location>
</feature>
<dbReference type="Gene3D" id="3.40.50.410">
    <property type="entry name" value="von Willebrand factor, type A domain"/>
    <property type="match status" value="1"/>
</dbReference>
<reference evidence="5" key="2">
    <citation type="submission" date="2023-01" db="EMBL/GenBank/DDBJ databases">
        <title>Draft genome sequence of Litoribrevibacter albus strain NBRC 110071.</title>
        <authorList>
            <person name="Sun Q."/>
            <person name="Mori K."/>
        </authorList>
    </citation>
    <scope>NUCLEOTIDE SEQUENCE</scope>
    <source>
        <strain evidence="5">NBRC 110071</strain>
    </source>
</reference>
<keyword evidence="3" id="KW-0732">Signal</keyword>
<feature type="transmembrane region" description="Helical" evidence="2">
    <location>
        <begin position="593"/>
        <end position="614"/>
    </location>
</feature>
<feature type="region of interest" description="Disordered" evidence="1">
    <location>
        <begin position="764"/>
        <end position="869"/>
    </location>
</feature>
<feature type="region of interest" description="Disordered" evidence="1">
    <location>
        <begin position="969"/>
        <end position="991"/>
    </location>
</feature>